<feature type="signal peptide" evidence="2">
    <location>
        <begin position="1"/>
        <end position="22"/>
    </location>
</feature>
<protein>
    <submittedName>
        <fullName evidence="3">Uncharacterized protein</fullName>
    </submittedName>
</protein>
<feature type="compositionally biased region" description="Polar residues" evidence="1">
    <location>
        <begin position="59"/>
        <end position="70"/>
    </location>
</feature>
<proteinExistence type="predicted"/>
<evidence type="ECO:0000313" key="4">
    <source>
        <dbReference type="Proteomes" id="UP000008311"/>
    </source>
</evidence>
<dbReference type="EMBL" id="EQ973835">
    <property type="protein sequence ID" value="EEF43110.1"/>
    <property type="molecule type" value="Genomic_DNA"/>
</dbReference>
<feature type="chain" id="PRO_5002891121" evidence="2">
    <location>
        <begin position="23"/>
        <end position="91"/>
    </location>
</feature>
<feature type="region of interest" description="Disordered" evidence="1">
    <location>
        <begin position="36"/>
        <end position="91"/>
    </location>
</feature>
<evidence type="ECO:0000256" key="2">
    <source>
        <dbReference type="SAM" id="SignalP"/>
    </source>
</evidence>
<dbReference type="AlphaFoldDB" id="B9RZS7"/>
<sequence>MKILRAVLVAFLLILATLRADAFMTENKMMINRRLLSEPTYPGPSNTETSGGGDGELNTGYNNHGSPSGTENHHCYDTDHRTSNMRCNRNK</sequence>
<name>B9RZS7_RICCO</name>
<feature type="compositionally biased region" description="Basic and acidic residues" evidence="1">
    <location>
        <begin position="71"/>
        <end position="82"/>
    </location>
</feature>
<dbReference type="Proteomes" id="UP000008311">
    <property type="component" value="Unassembled WGS sequence"/>
</dbReference>
<reference evidence="4" key="1">
    <citation type="journal article" date="2010" name="Nat. Biotechnol.">
        <title>Draft genome sequence of the oilseed species Ricinus communis.</title>
        <authorList>
            <person name="Chan A.P."/>
            <person name="Crabtree J."/>
            <person name="Zhao Q."/>
            <person name="Lorenzi H."/>
            <person name="Orvis J."/>
            <person name="Puiu D."/>
            <person name="Melake-Berhan A."/>
            <person name="Jones K.M."/>
            <person name="Redman J."/>
            <person name="Chen G."/>
            <person name="Cahoon E.B."/>
            <person name="Gedil M."/>
            <person name="Stanke M."/>
            <person name="Haas B.J."/>
            <person name="Wortman J.R."/>
            <person name="Fraser-Liggett C.M."/>
            <person name="Ravel J."/>
            <person name="Rabinowicz P.D."/>
        </authorList>
    </citation>
    <scope>NUCLEOTIDE SEQUENCE [LARGE SCALE GENOMIC DNA]</scope>
    <source>
        <strain evidence="4">cv. Hale</strain>
    </source>
</reference>
<evidence type="ECO:0000313" key="3">
    <source>
        <dbReference type="EMBL" id="EEF43110.1"/>
    </source>
</evidence>
<accession>B9RZS7</accession>
<organism evidence="3 4">
    <name type="scientific">Ricinus communis</name>
    <name type="common">Castor bean</name>
    <dbReference type="NCBI Taxonomy" id="3988"/>
    <lineage>
        <taxon>Eukaryota</taxon>
        <taxon>Viridiplantae</taxon>
        <taxon>Streptophyta</taxon>
        <taxon>Embryophyta</taxon>
        <taxon>Tracheophyta</taxon>
        <taxon>Spermatophyta</taxon>
        <taxon>Magnoliopsida</taxon>
        <taxon>eudicotyledons</taxon>
        <taxon>Gunneridae</taxon>
        <taxon>Pentapetalae</taxon>
        <taxon>rosids</taxon>
        <taxon>fabids</taxon>
        <taxon>Malpighiales</taxon>
        <taxon>Euphorbiaceae</taxon>
        <taxon>Acalyphoideae</taxon>
        <taxon>Acalypheae</taxon>
        <taxon>Ricinus</taxon>
    </lineage>
</organism>
<evidence type="ECO:0000256" key="1">
    <source>
        <dbReference type="SAM" id="MobiDB-lite"/>
    </source>
</evidence>
<gene>
    <name evidence="3" type="ORF">RCOM_1000850</name>
</gene>
<keyword evidence="2" id="KW-0732">Signal</keyword>
<dbReference type="InParanoid" id="B9RZS7"/>
<keyword evidence="4" id="KW-1185">Reference proteome</keyword>